<keyword evidence="11" id="KW-1185">Reference proteome</keyword>
<dbReference type="Proteomes" id="UP001487740">
    <property type="component" value="Unassembled WGS sequence"/>
</dbReference>
<feature type="transmembrane region" description="Helical" evidence="8">
    <location>
        <begin position="368"/>
        <end position="390"/>
    </location>
</feature>
<feature type="transmembrane region" description="Helical" evidence="8">
    <location>
        <begin position="88"/>
        <end position="110"/>
    </location>
</feature>
<dbReference type="AlphaFoldDB" id="A0AAW0USF9"/>
<protein>
    <recommendedName>
        <fullName evidence="9">Major facilitator superfamily (MFS) profile domain-containing protein</fullName>
    </recommendedName>
</protein>
<dbReference type="FunFam" id="1.20.1250.20:FF:001511">
    <property type="entry name" value="Solute carrier family 2, facilitated glucose transporter member 5"/>
    <property type="match status" value="1"/>
</dbReference>
<feature type="transmembrane region" description="Helical" evidence="8">
    <location>
        <begin position="122"/>
        <end position="143"/>
    </location>
</feature>
<dbReference type="PANTHER" id="PTHR23503:SF127">
    <property type="entry name" value="FI08437P-RELATED"/>
    <property type="match status" value="1"/>
</dbReference>
<feature type="transmembrane region" description="Helical" evidence="8">
    <location>
        <begin position="465"/>
        <end position="485"/>
    </location>
</feature>
<evidence type="ECO:0000259" key="9">
    <source>
        <dbReference type="PROSITE" id="PS50850"/>
    </source>
</evidence>
<sequence>MSGKILVKQESDSAKPFLGSQANEREGTSAGCVTPVLVIAVAASLLGSSIPAGYCLGVINTPQEIIRQWVRRALMDTYELELTEKVEVSVWAVVVSLFIGGAITGASLGGRLTDAMGRRMSLLMNHLLCLISGIFLMSCKFIGSVEMLVIGRFMSGLYTGLATCIVPTYLSEVAPAELKGVMGVVFPLGMTTGVVLSQVLGLDSILGTENGWPFLLGAFIVLVVVAILAHPALPESPIYCYAMGQDEAKGLRELQRLRGKDSKVVEVEDSALRTLAHQIKEAQWSNTWNAMWLLRSSTYRMPLLLTILVNTAQQFSGVNAVFYYSTLIFRSAGLDLYQSQGASIGAGAINALMAILAVPLVKHCRRRVLLLTSIVLCVLCQSVLVGALWFLPSYSWASYVAIFSLLAYVLVFGIGLGPIPYMIATELFPVGPRSVGIAVGGTTNWLTNMIVGLTFPVLQSEMAEFSFIIFIASMCFFTIFIYKFLPETFRGMHIVSQEDVTSESSRKTIVDLDINGPAAV</sequence>
<name>A0AAW0USF9_SCYPA</name>
<dbReference type="InterPro" id="IPR005829">
    <property type="entry name" value="Sugar_transporter_CS"/>
</dbReference>
<dbReference type="NCBIfam" id="TIGR00879">
    <property type="entry name" value="SP"/>
    <property type="match status" value="1"/>
</dbReference>
<dbReference type="GO" id="GO:0005353">
    <property type="term" value="F:fructose transmembrane transporter activity"/>
    <property type="evidence" value="ECO:0007669"/>
    <property type="project" value="UniProtKB-ARBA"/>
</dbReference>
<dbReference type="Gene3D" id="1.20.1250.20">
    <property type="entry name" value="MFS general substrate transporter like domains"/>
    <property type="match status" value="1"/>
</dbReference>
<organism evidence="10 11">
    <name type="scientific">Scylla paramamosain</name>
    <name type="common">Mud crab</name>
    <dbReference type="NCBI Taxonomy" id="85552"/>
    <lineage>
        <taxon>Eukaryota</taxon>
        <taxon>Metazoa</taxon>
        <taxon>Ecdysozoa</taxon>
        <taxon>Arthropoda</taxon>
        <taxon>Crustacea</taxon>
        <taxon>Multicrustacea</taxon>
        <taxon>Malacostraca</taxon>
        <taxon>Eumalacostraca</taxon>
        <taxon>Eucarida</taxon>
        <taxon>Decapoda</taxon>
        <taxon>Pleocyemata</taxon>
        <taxon>Brachyura</taxon>
        <taxon>Eubrachyura</taxon>
        <taxon>Portunoidea</taxon>
        <taxon>Portunidae</taxon>
        <taxon>Portuninae</taxon>
        <taxon>Scylla</taxon>
    </lineage>
</organism>
<dbReference type="InterPro" id="IPR020846">
    <property type="entry name" value="MFS_dom"/>
</dbReference>
<dbReference type="PRINTS" id="PR00171">
    <property type="entry name" value="SUGRTRNSPORT"/>
</dbReference>
<dbReference type="InterPro" id="IPR036259">
    <property type="entry name" value="MFS_trans_sf"/>
</dbReference>
<keyword evidence="6 8" id="KW-0472">Membrane</keyword>
<feature type="transmembrane region" description="Helical" evidence="8">
    <location>
        <begin position="181"/>
        <end position="200"/>
    </location>
</feature>
<feature type="transmembrane region" description="Helical" evidence="8">
    <location>
        <begin position="212"/>
        <end position="233"/>
    </location>
</feature>
<gene>
    <name evidence="10" type="ORF">O3P69_002718</name>
</gene>
<evidence type="ECO:0000256" key="2">
    <source>
        <dbReference type="ARBA" id="ARBA00022448"/>
    </source>
</evidence>
<comment type="subcellular location">
    <subcellularLocation>
        <location evidence="1">Cell membrane</location>
        <topology evidence="1">Multi-pass membrane protein</topology>
    </subcellularLocation>
</comment>
<feature type="transmembrane region" description="Helical" evidence="8">
    <location>
        <begin position="396"/>
        <end position="423"/>
    </location>
</feature>
<evidence type="ECO:0000313" key="10">
    <source>
        <dbReference type="EMBL" id="KAK8401147.1"/>
    </source>
</evidence>
<evidence type="ECO:0000256" key="3">
    <source>
        <dbReference type="ARBA" id="ARBA00022475"/>
    </source>
</evidence>
<evidence type="ECO:0000256" key="7">
    <source>
        <dbReference type="RuleBase" id="RU003346"/>
    </source>
</evidence>
<dbReference type="GO" id="GO:0005886">
    <property type="term" value="C:plasma membrane"/>
    <property type="evidence" value="ECO:0007669"/>
    <property type="project" value="UniProtKB-SubCell"/>
</dbReference>
<keyword evidence="3" id="KW-1003">Cell membrane</keyword>
<evidence type="ECO:0000256" key="6">
    <source>
        <dbReference type="ARBA" id="ARBA00023136"/>
    </source>
</evidence>
<evidence type="ECO:0000256" key="4">
    <source>
        <dbReference type="ARBA" id="ARBA00022692"/>
    </source>
</evidence>
<feature type="transmembrane region" description="Helical" evidence="8">
    <location>
        <begin position="435"/>
        <end position="459"/>
    </location>
</feature>
<keyword evidence="2 7" id="KW-0813">Transport</keyword>
<dbReference type="Pfam" id="PF00083">
    <property type="entry name" value="Sugar_tr"/>
    <property type="match status" value="1"/>
</dbReference>
<dbReference type="SUPFAM" id="SSF103473">
    <property type="entry name" value="MFS general substrate transporter"/>
    <property type="match status" value="1"/>
</dbReference>
<comment type="caution">
    <text evidence="10">The sequence shown here is derived from an EMBL/GenBank/DDBJ whole genome shotgun (WGS) entry which is preliminary data.</text>
</comment>
<comment type="similarity">
    <text evidence="7">Belongs to the major facilitator superfamily. Sugar transporter (TC 2.A.1.1) family.</text>
</comment>
<feature type="transmembrane region" description="Helical" evidence="8">
    <location>
        <begin position="149"/>
        <end position="169"/>
    </location>
</feature>
<dbReference type="InterPro" id="IPR003663">
    <property type="entry name" value="Sugar/inositol_transpt"/>
</dbReference>
<evidence type="ECO:0000313" key="11">
    <source>
        <dbReference type="Proteomes" id="UP001487740"/>
    </source>
</evidence>
<dbReference type="PANTHER" id="PTHR23503">
    <property type="entry name" value="SOLUTE CARRIER FAMILY 2"/>
    <property type="match status" value="1"/>
</dbReference>
<feature type="domain" description="Major facilitator superfamily (MFS) profile" evidence="9">
    <location>
        <begin position="41"/>
        <end position="489"/>
    </location>
</feature>
<dbReference type="PROSITE" id="PS00217">
    <property type="entry name" value="SUGAR_TRANSPORT_2"/>
    <property type="match status" value="1"/>
</dbReference>
<keyword evidence="5 8" id="KW-1133">Transmembrane helix</keyword>
<accession>A0AAW0USF9</accession>
<reference evidence="10 11" key="1">
    <citation type="submission" date="2023-03" db="EMBL/GenBank/DDBJ databases">
        <title>High-quality genome of Scylla paramamosain provides insights in environmental adaptation.</title>
        <authorList>
            <person name="Zhang L."/>
        </authorList>
    </citation>
    <scope>NUCLEOTIDE SEQUENCE [LARGE SCALE GENOMIC DNA]</scope>
    <source>
        <strain evidence="10">LZ_2023a</strain>
        <tissue evidence="10">Muscle</tissue>
    </source>
</reference>
<feature type="transmembrane region" description="Helical" evidence="8">
    <location>
        <begin position="344"/>
        <end position="361"/>
    </location>
</feature>
<dbReference type="InterPro" id="IPR005828">
    <property type="entry name" value="MFS_sugar_transport-like"/>
</dbReference>
<dbReference type="EMBL" id="JARAKH010000009">
    <property type="protein sequence ID" value="KAK8401147.1"/>
    <property type="molecule type" value="Genomic_DNA"/>
</dbReference>
<feature type="transmembrane region" description="Helical" evidence="8">
    <location>
        <begin position="303"/>
        <end position="324"/>
    </location>
</feature>
<evidence type="ECO:0000256" key="1">
    <source>
        <dbReference type="ARBA" id="ARBA00004651"/>
    </source>
</evidence>
<dbReference type="PROSITE" id="PS50850">
    <property type="entry name" value="MFS"/>
    <property type="match status" value="1"/>
</dbReference>
<dbReference type="InterPro" id="IPR045263">
    <property type="entry name" value="GLUT"/>
</dbReference>
<evidence type="ECO:0000256" key="5">
    <source>
        <dbReference type="ARBA" id="ARBA00022989"/>
    </source>
</evidence>
<keyword evidence="4 8" id="KW-0812">Transmembrane</keyword>
<proteinExistence type="inferred from homology"/>
<evidence type="ECO:0000256" key="8">
    <source>
        <dbReference type="SAM" id="Phobius"/>
    </source>
</evidence>
<dbReference type="GO" id="GO:1990539">
    <property type="term" value="P:fructose import across plasma membrane"/>
    <property type="evidence" value="ECO:0007669"/>
    <property type="project" value="UniProtKB-ARBA"/>
</dbReference>